<name>A0ACC3CTW2_9PEZI</name>
<sequence length="326" mass="34740">MAGVSDGNAATSSTHVEDAIASLFSNADSMMHYTPNGEANAAASLKYRVALSLELDLDTDWALLDTLTLTNVNLKVALSKSSDESTKLAVQISAVVHIQDVAFQITGTIPRIQSGKDTDFSLRVQMIGTLDTLNPLDFVDTLTKQAIPKSDVVNALDSTLAEQVSTPSDGTAPGQQLLLDAELRVRRIGSGADAGHYYLKSIKFAMSGSFPYSIIPGSLELEGASLAFKWSYNHATSTWKAFAQIRGYMVVQQLCHLTVEGQLSIAESKSMILAISARSISGTSPEKVFDSVLGASAGTLALQSLRTPASLNYPDAAFDPFQVKIT</sequence>
<keyword evidence="2" id="KW-1185">Reference proteome</keyword>
<dbReference type="Proteomes" id="UP001186974">
    <property type="component" value="Unassembled WGS sequence"/>
</dbReference>
<organism evidence="1 2">
    <name type="scientific">Coniosporium uncinatum</name>
    <dbReference type="NCBI Taxonomy" id="93489"/>
    <lineage>
        <taxon>Eukaryota</taxon>
        <taxon>Fungi</taxon>
        <taxon>Dikarya</taxon>
        <taxon>Ascomycota</taxon>
        <taxon>Pezizomycotina</taxon>
        <taxon>Dothideomycetes</taxon>
        <taxon>Dothideomycetes incertae sedis</taxon>
        <taxon>Coniosporium</taxon>
    </lineage>
</organism>
<accession>A0ACC3CTW2</accession>
<feature type="non-terminal residue" evidence="1">
    <location>
        <position position="326"/>
    </location>
</feature>
<protein>
    <submittedName>
        <fullName evidence="1">Uncharacterized protein</fullName>
    </submittedName>
</protein>
<reference evidence="1" key="1">
    <citation type="submission" date="2024-09" db="EMBL/GenBank/DDBJ databases">
        <title>Black Yeasts Isolated from many extreme environments.</title>
        <authorList>
            <person name="Coleine C."/>
            <person name="Stajich J.E."/>
            <person name="Selbmann L."/>
        </authorList>
    </citation>
    <scope>NUCLEOTIDE SEQUENCE</scope>
    <source>
        <strain evidence="1">CCFEE 5737</strain>
    </source>
</reference>
<gene>
    <name evidence="1" type="ORF">LTS18_000757</name>
</gene>
<comment type="caution">
    <text evidence="1">The sequence shown here is derived from an EMBL/GenBank/DDBJ whole genome shotgun (WGS) entry which is preliminary data.</text>
</comment>
<proteinExistence type="predicted"/>
<evidence type="ECO:0000313" key="2">
    <source>
        <dbReference type="Proteomes" id="UP001186974"/>
    </source>
</evidence>
<dbReference type="EMBL" id="JAWDJW010011678">
    <property type="protein sequence ID" value="KAK3044633.1"/>
    <property type="molecule type" value="Genomic_DNA"/>
</dbReference>
<evidence type="ECO:0000313" key="1">
    <source>
        <dbReference type="EMBL" id="KAK3044633.1"/>
    </source>
</evidence>